<protein>
    <submittedName>
        <fullName evidence="1">Uncharacterized protein</fullName>
    </submittedName>
</protein>
<dbReference type="Proteomes" id="UP001530315">
    <property type="component" value="Unassembled WGS sequence"/>
</dbReference>
<proteinExistence type="predicted"/>
<accession>A0ABD3P692</accession>
<name>A0ABD3P692_9STRA</name>
<organism evidence="1 2">
    <name type="scientific">Stephanodiscus triporus</name>
    <dbReference type="NCBI Taxonomy" id="2934178"/>
    <lineage>
        <taxon>Eukaryota</taxon>
        <taxon>Sar</taxon>
        <taxon>Stramenopiles</taxon>
        <taxon>Ochrophyta</taxon>
        <taxon>Bacillariophyta</taxon>
        <taxon>Coscinodiscophyceae</taxon>
        <taxon>Thalassiosirophycidae</taxon>
        <taxon>Stephanodiscales</taxon>
        <taxon>Stephanodiscaceae</taxon>
        <taxon>Stephanodiscus</taxon>
    </lineage>
</organism>
<evidence type="ECO:0000313" key="2">
    <source>
        <dbReference type="Proteomes" id="UP001530315"/>
    </source>
</evidence>
<evidence type="ECO:0000313" key="1">
    <source>
        <dbReference type="EMBL" id="KAL3783448.1"/>
    </source>
</evidence>
<dbReference type="AlphaFoldDB" id="A0ABD3P692"/>
<reference evidence="1 2" key="1">
    <citation type="submission" date="2024-10" db="EMBL/GenBank/DDBJ databases">
        <title>Updated reference genomes for cyclostephanoid diatoms.</title>
        <authorList>
            <person name="Roberts W.R."/>
            <person name="Alverson A.J."/>
        </authorList>
    </citation>
    <scope>NUCLEOTIDE SEQUENCE [LARGE SCALE GENOMIC DNA]</scope>
    <source>
        <strain evidence="1 2">AJA276-08</strain>
    </source>
</reference>
<dbReference type="EMBL" id="JALLAZ020000972">
    <property type="protein sequence ID" value="KAL3783448.1"/>
    <property type="molecule type" value="Genomic_DNA"/>
</dbReference>
<keyword evidence="2" id="KW-1185">Reference proteome</keyword>
<gene>
    <name evidence="1" type="ORF">ACHAW5_004380</name>
</gene>
<comment type="caution">
    <text evidence="1">The sequence shown here is derived from an EMBL/GenBank/DDBJ whole genome shotgun (WGS) entry which is preliminary data.</text>
</comment>
<sequence>MVLTSQDKWDRMKMKELCRHWLNVLKSGETLLDHKKLLSDRVFMVYVTQAYPSLKPYLKGFNLSFETWQGGRDAEGWKLGG</sequence>